<evidence type="ECO:0000313" key="2">
    <source>
        <dbReference type="EMBL" id="QIG79738.1"/>
    </source>
</evidence>
<organism evidence="2 3">
    <name type="scientific">Stakelama tenebrarum</name>
    <dbReference type="NCBI Taxonomy" id="2711215"/>
    <lineage>
        <taxon>Bacteria</taxon>
        <taxon>Pseudomonadati</taxon>
        <taxon>Pseudomonadota</taxon>
        <taxon>Alphaproteobacteria</taxon>
        <taxon>Sphingomonadales</taxon>
        <taxon>Sphingomonadaceae</taxon>
        <taxon>Stakelama</taxon>
    </lineage>
</organism>
<dbReference type="KEGG" id="spzr:G5C33_07970"/>
<keyword evidence="1" id="KW-0812">Transmembrane</keyword>
<accession>A0A6G6Y4U1</accession>
<dbReference type="AlphaFoldDB" id="A0A6G6Y4U1"/>
<keyword evidence="3" id="KW-1185">Reference proteome</keyword>
<name>A0A6G6Y4U1_9SPHN</name>
<evidence type="ECO:0000313" key="3">
    <source>
        <dbReference type="Proteomes" id="UP000501568"/>
    </source>
</evidence>
<evidence type="ECO:0000256" key="1">
    <source>
        <dbReference type="SAM" id="Phobius"/>
    </source>
</evidence>
<keyword evidence="1" id="KW-1133">Transmembrane helix</keyword>
<gene>
    <name evidence="2" type="ORF">G5C33_07970</name>
</gene>
<dbReference type="Proteomes" id="UP000501568">
    <property type="component" value="Chromosome"/>
</dbReference>
<dbReference type="EMBL" id="CP049109">
    <property type="protein sequence ID" value="QIG79738.1"/>
    <property type="molecule type" value="Genomic_DNA"/>
</dbReference>
<reference evidence="2 3" key="1">
    <citation type="submission" date="2020-02" db="EMBL/GenBank/DDBJ databases">
        <authorList>
            <person name="Zheng R.K."/>
            <person name="Sun C.M."/>
        </authorList>
    </citation>
    <scope>NUCLEOTIDE SEQUENCE [LARGE SCALE GENOMIC DNA]</scope>
    <source>
        <strain evidence="3">zrk23</strain>
    </source>
</reference>
<sequence length="155" mass="16492">MTARPIWLWAAGGLLAALVILPVLPRALEGLAAARTEHARLAAIAERPPIETGALVAEQWRAGQADGLAATRALAHRIRTRAAAAGLLVEQIEARRAPEGLAAVALRVSGSEKSVIAFADRLDREPPIVRFDQWNISAQGDGVVRMGAIAVMVWQ</sequence>
<keyword evidence="1" id="KW-0472">Membrane</keyword>
<feature type="transmembrane region" description="Helical" evidence="1">
    <location>
        <begin position="6"/>
        <end position="25"/>
    </location>
</feature>
<dbReference type="RefSeq" id="WP_165326738.1">
    <property type="nucleotide sequence ID" value="NZ_CP049109.1"/>
</dbReference>
<proteinExistence type="predicted"/>
<protein>
    <recommendedName>
        <fullName evidence="4">Type II secretion system protein M</fullName>
    </recommendedName>
</protein>
<evidence type="ECO:0008006" key="4">
    <source>
        <dbReference type="Google" id="ProtNLM"/>
    </source>
</evidence>